<sequence length="111" mass="12677">MDGLKMSALAGFSCINLYPDNSHQNTCQVLIRFPPQSSDFTCRNIKDEEQSHHNKSKPDKVIAGFVQWAMDRYQLTLTRLFFGLGLNLNEFFILINGLQRVINFVLTLPIA</sequence>
<evidence type="ECO:0000313" key="2">
    <source>
        <dbReference type="Proteomes" id="UP000006882"/>
    </source>
</evidence>
<proteinExistence type="predicted"/>
<protein>
    <submittedName>
        <fullName evidence="1">Uncharacterized protein</fullName>
    </submittedName>
</protein>
<keyword evidence="2" id="KW-1185">Reference proteome</keyword>
<dbReference type="Proteomes" id="UP000006882">
    <property type="component" value="Chromosome G6"/>
</dbReference>
<evidence type="ECO:0000313" key="1">
    <source>
        <dbReference type="EMBL" id="ONH99760.1"/>
    </source>
</evidence>
<name>A0A251NKA9_PRUPE</name>
<gene>
    <name evidence="1" type="ORF">PRUPE_6G048700</name>
</gene>
<organism evidence="1 2">
    <name type="scientific">Prunus persica</name>
    <name type="common">Peach</name>
    <name type="synonym">Amygdalus persica</name>
    <dbReference type="NCBI Taxonomy" id="3760"/>
    <lineage>
        <taxon>Eukaryota</taxon>
        <taxon>Viridiplantae</taxon>
        <taxon>Streptophyta</taxon>
        <taxon>Embryophyta</taxon>
        <taxon>Tracheophyta</taxon>
        <taxon>Spermatophyta</taxon>
        <taxon>Magnoliopsida</taxon>
        <taxon>eudicotyledons</taxon>
        <taxon>Gunneridae</taxon>
        <taxon>Pentapetalae</taxon>
        <taxon>rosids</taxon>
        <taxon>fabids</taxon>
        <taxon>Rosales</taxon>
        <taxon>Rosaceae</taxon>
        <taxon>Amygdaloideae</taxon>
        <taxon>Amygdaleae</taxon>
        <taxon>Prunus</taxon>
    </lineage>
</organism>
<dbReference type="Gramene" id="ONH99760">
    <property type="protein sequence ID" value="ONH99760"/>
    <property type="gene ID" value="PRUPE_6G048700"/>
</dbReference>
<dbReference type="AlphaFoldDB" id="A0A251NKA9"/>
<reference evidence="1 2" key="1">
    <citation type="journal article" date="2013" name="Nat. Genet.">
        <title>The high-quality draft genome of peach (Prunus persica) identifies unique patterns of genetic diversity, domestication and genome evolution.</title>
        <authorList>
            <consortium name="International Peach Genome Initiative"/>
            <person name="Verde I."/>
            <person name="Abbott A.G."/>
            <person name="Scalabrin S."/>
            <person name="Jung S."/>
            <person name="Shu S."/>
            <person name="Marroni F."/>
            <person name="Zhebentyayeva T."/>
            <person name="Dettori M.T."/>
            <person name="Grimwood J."/>
            <person name="Cattonaro F."/>
            <person name="Zuccolo A."/>
            <person name="Rossini L."/>
            <person name="Jenkins J."/>
            <person name="Vendramin E."/>
            <person name="Meisel L.A."/>
            <person name="Decroocq V."/>
            <person name="Sosinski B."/>
            <person name="Prochnik S."/>
            <person name="Mitros T."/>
            <person name="Policriti A."/>
            <person name="Cipriani G."/>
            <person name="Dondini L."/>
            <person name="Ficklin S."/>
            <person name="Goodstein D.M."/>
            <person name="Xuan P."/>
            <person name="Del Fabbro C."/>
            <person name="Aramini V."/>
            <person name="Copetti D."/>
            <person name="Gonzalez S."/>
            <person name="Horner D.S."/>
            <person name="Falchi R."/>
            <person name="Lucas S."/>
            <person name="Mica E."/>
            <person name="Maldonado J."/>
            <person name="Lazzari B."/>
            <person name="Bielenberg D."/>
            <person name="Pirona R."/>
            <person name="Miculan M."/>
            <person name="Barakat A."/>
            <person name="Testolin R."/>
            <person name="Stella A."/>
            <person name="Tartarini S."/>
            <person name="Tonutti P."/>
            <person name="Arus P."/>
            <person name="Orellana A."/>
            <person name="Wells C."/>
            <person name="Main D."/>
            <person name="Vizzotto G."/>
            <person name="Silva H."/>
            <person name="Salamini F."/>
            <person name="Schmutz J."/>
            <person name="Morgante M."/>
            <person name="Rokhsar D.S."/>
        </authorList>
    </citation>
    <scope>NUCLEOTIDE SEQUENCE [LARGE SCALE GENOMIC DNA]</scope>
    <source>
        <strain evidence="2">cv. Nemared</strain>
    </source>
</reference>
<accession>A0A251NKA9</accession>
<dbReference type="EMBL" id="CM007656">
    <property type="protein sequence ID" value="ONH99760.1"/>
    <property type="molecule type" value="Genomic_DNA"/>
</dbReference>